<comment type="similarity">
    <text evidence="1">Belongs to the peptidase M13 family.</text>
</comment>
<dbReference type="EMBL" id="CANHGI010000002">
    <property type="protein sequence ID" value="CAI5443239.1"/>
    <property type="molecule type" value="Genomic_DNA"/>
</dbReference>
<reference evidence="3" key="1">
    <citation type="submission" date="2022-11" db="EMBL/GenBank/DDBJ databases">
        <authorList>
            <person name="Kikuchi T."/>
        </authorList>
    </citation>
    <scope>NUCLEOTIDE SEQUENCE</scope>
    <source>
        <strain evidence="3">PS1010</strain>
    </source>
</reference>
<dbReference type="PANTHER" id="PTHR11733:SF240">
    <property type="entry name" value="GH14155P-RELATED"/>
    <property type="match status" value="1"/>
</dbReference>
<proteinExistence type="inferred from homology"/>
<accession>A0A9P1IDI8</accession>
<evidence type="ECO:0000313" key="4">
    <source>
        <dbReference type="Proteomes" id="UP001152747"/>
    </source>
</evidence>
<keyword evidence="4" id="KW-1185">Reference proteome</keyword>
<dbReference type="SUPFAM" id="SSF55486">
    <property type="entry name" value="Metalloproteases ('zincins'), catalytic domain"/>
    <property type="match status" value="1"/>
</dbReference>
<dbReference type="AlphaFoldDB" id="A0A9P1IDI8"/>
<dbReference type="OrthoDB" id="5848734at2759"/>
<name>A0A9P1IDI8_9PELO</name>
<comment type="caution">
    <text evidence="3">The sequence shown here is derived from an EMBL/GenBank/DDBJ whole genome shotgun (WGS) entry which is preliminary data.</text>
</comment>
<dbReference type="Pfam" id="PF05649">
    <property type="entry name" value="Peptidase_M13_N"/>
    <property type="match status" value="1"/>
</dbReference>
<dbReference type="InterPro" id="IPR008753">
    <property type="entry name" value="Peptidase_M13_N"/>
</dbReference>
<dbReference type="Gene3D" id="1.10.1380.10">
    <property type="entry name" value="Neutral endopeptidase , domain2"/>
    <property type="match status" value="1"/>
</dbReference>
<sequence length="189" mass="21904">MKTSINPCHDFYEFACGNFKEVNKQLSGKMSVDQRIEELLQLNPHRKHAKPLKFVLNYHDSCVNQEKYVGNSNSLLKLVNSMISSSSTENWEVLAGKLALHGMFPIFEVKVSGSYKDRSKNMLMFAGPHLILDYPSYYSPRNLKIYKQYMKEYLKILNFTEVPIQQADFDEIIEFEKKIGGNFNCKISK</sequence>
<dbReference type="InterPro" id="IPR042089">
    <property type="entry name" value="Peptidase_M13_dom_2"/>
</dbReference>
<dbReference type="PROSITE" id="PS51885">
    <property type="entry name" value="NEPRILYSIN"/>
    <property type="match status" value="1"/>
</dbReference>
<protein>
    <recommendedName>
        <fullName evidence="2">Peptidase M13 N-terminal domain-containing protein</fullName>
    </recommendedName>
</protein>
<evidence type="ECO:0000313" key="3">
    <source>
        <dbReference type="EMBL" id="CAI5443239.1"/>
    </source>
</evidence>
<dbReference type="InterPro" id="IPR000718">
    <property type="entry name" value="Peptidase_M13"/>
</dbReference>
<dbReference type="InterPro" id="IPR024079">
    <property type="entry name" value="MetalloPept_cat_dom_sf"/>
</dbReference>
<dbReference type="Gene3D" id="3.40.390.10">
    <property type="entry name" value="Collagenase (Catalytic Domain)"/>
    <property type="match status" value="1"/>
</dbReference>
<dbReference type="GO" id="GO:0005886">
    <property type="term" value="C:plasma membrane"/>
    <property type="evidence" value="ECO:0007669"/>
    <property type="project" value="TreeGrafter"/>
</dbReference>
<feature type="domain" description="Peptidase M13 N-terminal" evidence="2">
    <location>
        <begin position="7"/>
        <end position="179"/>
    </location>
</feature>
<evidence type="ECO:0000259" key="2">
    <source>
        <dbReference type="Pfam" id="PF05649"/>
    </source>
</evidence>
<organism evidence="3 4">
    <name type="scientific">Caenorhabditis angaria</name>
    <dbReference type="NCBI Taxonomy" id="860376"/>
    <lineage>
        <taxon>Eukaryota</taxon>
        <taxon>Metazoa</taxon>
        <taxon>Ecdysozoa</taxon>
        <taxon>Nematoda</taxon>
        <taxon>Chromadorea</taxon>
        <taxon>Rhabditida</taxon>
        <taxon>Rhabditina</taxon>
        <taxon>Rhabditomorpha</taxon>
        <taxon>Rhabditoidea</taxon>
        <taxon>Rhabditidae</taxon>
        <taxon>Peloderinae</taxon>
        <taxon>Caenorhabditis</taxon>
    </lineage>
</organism>
<dbReference type="GO" id="GO:0004222">
    <property type="term" value="F:metalloendopeptidase activity"/>
    <property type="evidence" value="ECO:0007669"/>
    <property type="project" value="InterPro"/>
</dbReference>
<dbReference type="PANTHER" id="PTHR11733">
    <property type="entry name" value="ZINC METALLOPROTEASE FAMILY M13 NEPRILYSIN-RELATED"/>
    <property type="match status" value="1"/>
</dbReference>
<dbReference type="GO" id="GO:0016485">
    <property type="term" value="P:protein processing"/>
    <property type="evidence" value="ECO:0007669"/>
    <property type="project" value="TreeGrafter"/>
</dbReference>
<gene>
    <name evidence="3" type="ORF">CAMP_LOCUS5876</name>
</gene>
<evidence type="ECO:0000256" key="1">
    <source>
        <dbReference type="ARBA" id="ARBA00007357"/>
    </source>
</evidence>
<dbReference type="Proteomes" id="UP001152747">
    <property type="component" value="Unassembled WGS sequence"/>
</dbReference>